<keyword evidence="5" id="KW-0699">rRNA-binding</keyword>
<dbReference type="Pfam" id="PF00466">
    <property type="entry name" value="Ribosomal_L10"/>
    <property type="match status" value="1"/>
</dbReference>
<dbReference type="InterPro" id="IPR047865">
    <property type="entry name" value="Ribosomal_uL10_bac_type"/>
</dbReference>
<dbReference type="EMBL" id="PUUG01000010">
    <property type="protein sequence ID" value="PQP79862.1"/>
    <property type="molecule type" value="Genomic_DNA"/>
</dbReference>
<dbReference type="InterPro" id="IPR022973">
    <property type="entry name" value="Ribosomal_uL10_bac"/>
</dbReference>
<evidence type="ECO:0000256" key="4">
    <source>
        <dbReference type="ARBA" id="ARBA00035202"/>
    </source>
</evidence>
<dbReference type="Gene3D" id="3.30.70.1730">
    <property type="match status" value="1"/>
</dbReference>
<evidence type="ECO:0000256" key="1">
    <source>
        <dbReference type="ARBA" id="ARBA00008889"/>
    </source>
</evidence>
<name>A0A2S8NVC2_9MOLU</name>
<dbReference type="GO" id="GO:0006412">
    <property type="term" value="P:translation"/>
    <property type="evidence" value="ECO:0007669"/>
    <property type="project" value="UniProtKB-UniRule"/>
</dbReference>
<comment type="function">
    <text evidence="5">Forms part of the ribosomal stalk, playing a central role in the interaction of the ribosome with GTP-bound translation factors.</text>
</comment>
<dbReference type="SUPFAM" id="SSF160369">
    <property type="entry name" value="Ribosomal protein L10-like"/>
    <property type="match status" value="1"/>
</dbReference>
<comment type="subunit">
    <text evidence="5">Part of the ribosomal stalk of the 50S ribosomal subunit. The N-terminus interacts with L11 and the large rRNA to form the base of the stalk. The C-terminus forms an elongated spine to which L12 dimers bind in a sequential fashion forming a multimeric L10(L12)X complex.</text>
</comment>
<dbReference type="InterPro" id="IPR001790">
    <property type="entry name" value="Ribosomal_uL10"/>
</dbReference>
<reference evidence="6 7" key="1">
    <citation type="submission" date="2018-02" db="EMBL/GenBank/DDBJ databases">
        <title>Metagenomics reveals mixed infection of spiroplasma and phytoplasma in chicory.</title>
        <authorList>
            <person name="Polano C."/>
            <person name="Moruzzi S."/>
            <person name="Ermacora P."/>
            <person name="Ferrini F."/>
            <person name="Martini M."/>
            <person name="Firrao G."/>
        </authorList>
    </citation>
    <scope>NUCLEOTIDE SEQUENCE [LARGE SCALE GENOMIC DNA]</scope>
    <source>
        <strain evidence="6 7">ChiP</strain>
    </source>
</reference>
<dbReference type="InterPro" id="IPR043141">
    <property type="entry name" value="Ribosomal_uL10-like_sf"/>
</dbReference>
<comment type="similarity">
    <text evidence="1 5">Belongs to the universal ribosomal protein uL10 family.</text>
</comment>
<dbReference type="PANTHER" id="PTHR11560">
    <property type="entry name" value="39S RIBOSOMAL PROTEIN L10, MITOCHONDRIAL"/>
    <property type="match status" value="1"/>
</dbReference>
<dbReference type="Proteomes" id="UP000238672">
    <property type="component" value="Unassembled WGS sequence"/>
</dbReference>
<evidence type="ECO:0000256" key="2">
    <source>
        <dbReference type="ARBA" id="ARBA00022980"/>
    </source>
</evidence>
<dbReference type="GO" id="GO:1990904">
    <property type="term" value="C:ribonucleoprotein complex"/>
    <property type="evidence" value="ECO:0007669"/>
    <property type="project" value="UniProtKB-KW"/>
</dbReference>
<evidence type="ECO:0000313" key="6">
    <source>
        <dbReference type="EMBL" id="PQP79862.1"/>
    </source>
</evidence>
<dbReference type="HAMAP" id="MF_00362">
    <property type="entry name" value="Ribosomal_uL10"/>
    <property type="match status" value="1"/>
</dbReference>
<dbReference type="GO" id="GO:0070180">
    <property type="term" value="F:large ribosomal subunit rRNA binding"/>
    <property type="evidence" value="ECO:0007669"/>
    <property type="project" value="UniProtKB-UniRule"/>
</dbReference>
<keyword evidence="3 5" id="KW-0687">Ribonucleoprotein</keyword>
<keyword evidence="7" id="KW-1185">Reference proteome</keyword>
<protein>
    <recommendedName>
        <fullName evidence="4 5">Large ribosomal subunit protein uL10</fullName>
    </recommendedName>
</protein>
<accession>A0A2S8NVC2</accession>
<proteinExistence type="inferred from homology"/>
<dbReference type="NCBIfam" id="NF000955">
    <property type="entry name" value="PRK00099.1-1"/>
    <property type="match status" value="1"/>
</dbReference>
<comment type="caution">
    <text evidence="6">The sequence shown here is derived from an EMBL/GenBank/DDBJ whole genome shotgun (WGS) entry which is preliminary data.</text>
</comment>
<organism evidence="6 7">
    <name type="scientific">Candidatus Phytoplasma phoenicium</name>
    <dbReference type="NCBI Taxonomy" id="198422"/>
    <lineage>
        <taxon>Bacteria</taxon>
        <taxon>Bacillati</taxon>
        <taxon>Mycoplasmatota</taxon>
        <taxon>Mollicutes</taxon>
        <taxon>Acholeplasmatales</taxon>
        <taxon>Acholeplasmataceae</taxon>
        <taxon>Candidatus Phytoplasma</taxon>
        <taxon>16SrIX (Pigeon pea witches'-broom group)</taxon>
    </lineage>
</organism>
<dbReference type="CDD" id="cd05797">
    <property type="entry name" value="Ribosomal_L10"/>
    <property type="match status" value="1"/>
</dbReference>
<evidence type="ECO:0000313" key="7">
    <source>
        <dbReference type="Proteomes" id="UP000238672"/>
    </source>
</evidence>
<sequence length="162" mass="18534">MLRPIVAKKKEKVNLLTQDINNSKLVVIFECQGLKVSDLTQLRFQLRKFNSKIKLYPNNIIRRAFEQTNYNELVSSLKYSKALLISNEELIEPAKVLNDFAKKNKFLKIISGVAEQKIYSSKMIVELSTLVSREQLLAKLSLGMLAPVQELAIILNILTQQK</sequence>
<dbReference type="GO" id="GO:0005840">
    <property type="term" value="C:ribosome"/>
    <property type="evidence" value="ECO:0007669"/>
    <property type="project" value="UniProtKB-KW"/>
</dbReference>
<keyword evidence="2 5" id="KW-0689">Ribosomal protein</keyword>
<dbReference type="AlphaFoldDB" id="A0A2S8NVC2"/>
<evidence type="ECO:0000256" key="5">
    <source>
        <dbReference type="HAMAP-Rule" id="MF_00362"/>
    </source>
</evidence>
<keyword evidence="5" id="KW-0694">RNA-binding</keyword>
<gene>
    <name evidence="5 6" type="primary">rplJ</name>
    <name evidence="6" type="ORF">C6B37_00705</name>
</gene>
<evidence type="ECO:0000256" key="3">
    <source>
        <dbReference type="ARBA" id="ARBA00023274"/>
    </source>
</evidence>